<keyword evidence="1" id="KW-0812">Transmembrane</keyword>
<keyword evidence="1" id="KW-0472">Membrane</keyword>
<dbReference type="Proteomes" id="UP000325713">
    <property type="component" value="Chromosome"/>
</dbReference>
<evidence type="ECO:0000313" key="2">
    <source>
        <dbReference type="EMBL" id="QEY26676.1"/>
    </source>
</evidence>
<organism evidence="2 3">
    <name type="scientific">Neisseria zalophi</name>
    <dbReference type="NCBI Taxonomy" id="640030"/>
    <lineage>
        <taxon>Bacteria</taxon>
        <taxon>Pseudomonadati</taxon>
        <taxon>Pseudomonadota</taxon>
        <taxon>Betaproteobacteria</taxon>
        <taxon>Neisseriales</taxon>
        <taxon>Neisseriaceae</taxon>
        <taxon>Neisseria</taxon>
    </lineage>
</organism>
<keyword evidence="1" id="KW-1133">Transmembrane helix</keyword>
<feature type="transmembrane region" description="Helical" evidence="1">
    <location>
        <begin position="12"/>
        <end position="33"/>
    </location>
</feature>
<protein>
    <submittedName>
        <fullName evidence="2">Uncharacterized protein</fullName>
    </submittedName>
</protein>
<name>A0A5J6PWM4_9NEIS</name>
<feature type="transmembrane region" description="Helical" evidence="1">
    <location>
        <begin position="108"/>
        <end position="129"/>
    </location>
</feature>
<keyword evidence="3" id="KW-1185">Reference proteome</keyword>
<accession>A0A5J6PWM4</accession>
<evidence type="ECO:0000256" key="1">
    <source>
        <dbReference type="SAM" id="Phobius"/>
    </source>
</evidence>
<feature type="transmembrane region" description="Helical" evidence="1">
    <location>
        <begin position="45"/>
        <end position="65"/>
    </location>
</feature>
<dbReference type="AlphaFoldDB" id="A0A5J6PWM4"/>
<sequence>MHIKIKYSIRWMPFLSALIVYTFFLIMSASAYFDTNLSNQKVPLILQLIIFLILSPGLVPLIYTYKVNSIFYEQKGFFIKFFSILSILIVIFYHFFVEVCLAHVYPEWPYWIIQVGEFLLAWLFIKIIYRFSKIKPESV</sequence>
<feature type="transmembrane region" description="Helical" evidence="1">
    <location>
        <begin position="77"/>
        <end position="96"/>
    </location>
</feature>
<evidence type="ECO:0000313" key="3">
    <source>
        <dbReference type="Proteomes" id="UP000325713"/>
    </source>
</evidence>
<proteinExistence type="predicted"/>
<reference evidence="2 3" key="1">
    <citation type="submission" date="2018-08" db="EMBL/GenBank/DDBJ databases">
        <title>Neisseria zalophi ATCC BAA-2455 complete genome.</title>
        <authorList>
            <person name="Veseli I.A."/>
            <person name="Buttler R."/>
            <person name="Mascarenhas dos Santos A.C."/>
            <person name="Pombert J.-F."/>
        </authorList>
    </citation>
    <scope>NUCLEOTIDE SEQUENCE [LARGE SCALE GENOMIC DNA]</scope>
    <source>
        <strain evidence="2 3">ATCC BAA-2455</strain>
    </source>
</reference>
<gene>
    <name evidence="2" type="ORF">D0T92_09165</name>
</gene>
<dbReference type="EMBL" id="CP031700">
    <property type="protein sequence ID" value="QEY26676.1"/>
    <property type="molecule type" value="Genomic_DNA"/>
</dbReference>
<dbReference type="KEGG" id="nzl:D0T92_09165"/>